<organism evidence="2 3">
    <name type="scientific">Mycena pura</name>
    <dbReference type="NCBI Taxonomy" id="153505"/>
    <lineage>
        <taxon>Eukaryota</taxon>
        <taxon>Fungi</taxon>
        <taxon>Dikarya</taxon>
        <taxon>Basidiomycota</taxon>
        <taxon>Agaricomycotina</taxon>
        <taxon>Agaricomycetes</taxon>
        <taxon>Agaricomycetidae</taxon>
        <taxon>Agaricales</taxon>
        <taxon>Marasmiineae</taxon>
        <taxon>Mycenaceae</taxon>
        <taxon>Mycena</taxon>
    </lineage>
</organism>
<reference evidence="2" key="1">
    <citation type="submission" date="2023-03" db="EMBL/GenBank/DDBJ databases">
        <title>Massive genome expansion in bonnet fungi (Mycena s.s.) driven by repeated elements and novel gene families across ecological guilds.</title>
        <authorList>
            <consortium name="Lawrence Berkeley National Laboratory"/>
            <person name="Harder C.B."/>
            <person name="Miyauchi S."/>
            <person name="Viragh M."/>
            <person name="Kuo A."/>
            <person name="Thoen E."/>
            <person name="Andreopoulos B."/>
            <person name="Lu D."/>
            <person name="Skrede I."/>
            <person name="Drula E."/>
            <person name="Henrissat B."/>
            <person name="Morin E."/>
            <person name="Kohler A."/>
            <person name="Barry K."/>
            <person name="LaButti K."/>
            <person name="Morin E."/>
            <person name="Salamov A."/>
            <person name="Lipzen A."/>
            <person name="Mereny Z."/>
            <person name="Hegedus B."/>
            <person name="Baldrian P."/>
            <person name="Stursova M."/>
            <person name="Weitz H."/>
            <person name="Taylor A."/>
            <person name="Grigoriev I.V."/>
            <person name="Nagy L.G."/>
            <person name="Martin F."/>
            <person name="Kauserud H."/>
        </authorList>
    </citation>
    <scope>NUCLEOTIDE SEQUENCE</scope>
    <source>
        <strain evidence="2">9144</strain>
    </source>
</reference>
<sequence length="634" mass="69654">MAGRARREASDARPGEILTNNAQKRRTREQIDDDTRAEEKAKEDLALKTAKKKKSSVKKVAAVEDRLRQEDTHRRASASRPDLVTAALQRRAGVPSNDSVTNPPTTDMDVAMDVDENEDDAEKSVYDDQDASEDSDEYVDIDSGNEGNAAGSDDDVDGEDDDEEIKEEIAKFAAQVRARNKKSIARSNKQMQKGKLRNEIQEAAKVKPLKRKIIASSSGLGSGEDTPVVKKPKAALGGLKTNWHKDVGVPKPVKKSATKAGVTEDHVSLLRMDGVYLTWKRRAVSHAPSETTSSTSVTHPSSMSDGGTVGEFDNDEETSNMQAEVPVKKRTGAMTARGITLKKDVLVDVAQGKTKKEPKPKFTNSDLPFPADNFRKDLVFFQGNSIPRILAWAATHRDPFSAGNDPKFKPVVKDTWDDHFPSPDYVIDDSVYAVCYNALFNFRSKLGKRGLSVVSAAIKTKKLKDAAETRQWVADQLKGLAFIYENTETEPPSGSFRSDLVSKTFAEYVRVVSKIDVEYGRPVGALSLSAAAVERGLQLWEHGTLSEDGVSRGRQKTLYGFIAVPWAQRASKYLTSIDRLTEQKWSKVIERAGSFVGELGNNVLTDPVSASDEESGDSSIDPRTEIVISDDDDE</sequence>
<dbReference type="AlphaFoldDB" id="A0AAD6YUX5"/>
<gene>
    <name evidence="2" type="ORF">GGX14DRAFT_553602</name>
</gene>
<keyword evidence="3" id="KW-1185">Reference proteome</keyword>
<feature type="region of interest" description="Disordered" evidence="1">
    <location>
        <begin position="285"/>
        <end position="325"/>
    </location>
</feature>
<proteinExistence type="predicted"/>
<evidence type="ECO:0000313" key="2">
    <source>
        <dbReference type="EMBL" id="KAJ7230117.1"/>
    </source>
</evidence>
<feature type="compositionally biased region" description="Polar residues" evidence="1">
    <location>
        <begin position="96"/>
        <end position="105"/>
    </location>
</feature>
<feature type="compositionally biased region" description="Basic and acidic residues" evidence="1">
    <location>
        <begin position="1"/>
        <end position="14"/>
    </location>
</feature>
<feature type="region of interest" description="Disordered" evidence="1">
    <location>
        <begin position="1"/>
        <end position="166"/>
    </location>
</feature>
<accession>A0AAD6YUX5</accession>
<evidence type="ECO:0000256" key="1">
    <source>
        <dbReference type="SAM" id="MobiDB-lite"/>
    </source>
</evidence>
<protein>
    <submittedName>
        <fullName evidence="2">Uncharacterized protein</fullName>
    </submittedName>
</protein>
<feature type="compositionally biased region" description="Acidic residues" evidence="1">
    <location>
        <begin position="110"/>
        <end position="140"/>
    </location>
</feature>
<feature type="compositionally biased region" description="Basic and acidic residues" evidence="1">
    <location>
        <begin position="61"/>
        <end position="74"/>
    </location>
</feature>
<feature type="compositionally biased region" description="Basic and acidic residues" evidence="1">
    <location>
        <begin position="28"/>
        <end position="46"/>
    </location>
</feature>
<feature type="compositionally biased region" description="Low complexity" evidence="1">
    <location>
        <begin position="289"/>
        <end position="304"/>
    </location>
</feature>
<evidence type="ECO:0000313" key="3">
    <source>
        <dbReference type="Proteomes" id="UP001219525"/>
    </source>
</evidence>
<feature type="compositionally biased region" description="Acidic residues" evidence="1">
    <location>
        <begin position="152"/>
        <end position="166"/>
    </location>
</feature>
<dbReference type="Proteomes" id="UP001219525">
    <property type="component" value="Unassembled WGS sequence"/>
</dbReference>
<dbReference type="EMBL" id="JARJCW010000001">
    <property type="protein sequence ID" value="KAJ7230117.1"/>
    <property type="molecule type" value="Genomic_DNA"/>
</dbReference>
<feature type="region of interest" description="Disordered" evidence="1">
    <location>
        <begin position="605"/>
        <end position="634"/>
    </location>
</feature>
<name>A0AAD6YUX5_9AGAR</name>
<comment type="caution">
    <text evidence="2">The sequence shown here is derived from an EMBL/GenBank/DDBJ whole genome shotgun (WGS) entry which is preliminary data.</text>
</comment>